<dbReference type="FunFam" id="2.40.110.10:FF:000002">
    <property type="entry name" value="Acyl-CoA dehydrogenase fadE12"/>
    <property type="match status" value="1"/>
</dbReference>
<organism evidence="11 12">
    <name type="scientific">Micromonospora peucetia</name>
    <dbReference type="NCBI Taxonomy" id="47871"/>
    <lineage>
        <taxon>Bacteria</taxon>
        <taxon>Bacillati</taxon>
        <taxon>Actinomycetota</taxon>
        <taxon>Actinomycetes</taxon>
        <taxon>Micromonosporales</taxon>
        <taxon>Micromonosporaceae</taxon>
        <taxon>Micromonospora</taxon>
    </lineage>
</organism>
<evidence type="ECO:0000256" key="7">
    <source>
        <dbReference type="RuleBase" id="RU362125"/>
    </source>
</evidence>
<evidence type="ECO:0000259" key="10">
    <source>
        <dbReference type="Pfam" id="PF02771"/>
    </source>
</evidence>
<dbReference type="Gene3D" id="1.10.540.10">
    <property type="entry name" value="Acyl-CoA dehydrogenase/oxidase, N-terminal domain"/>
    <property type="match status" value="1"/>
</dbReference>
<feature type="domain" description="Acyl-CoA oxidase/dehydrogenase middle" evidence="9">
    <location>
        <begin position="148"/>
        <end position="247"/>
    </location>
</feature>
<proteinExistence type="inferred from homology"/>
<dbReference type="PANTHER" id="PTHR48083">
    <property type="entry name" value="MEDIUM-CHAIN SPECIFIC ACYL-COA DEHYDROGENASE, MITOCHONDRIAL-RELATED"/>
    <property type="match status" value="1"/>
</dbReference>
<dbReference type="SUPFAM" id="SSF56645">
    <property type="entry name" value="Acyl-CoA dehydrogenase NM domain-like"/>
    <property type="match status" value="1"/>
</dbReference>
<dbReference type="InterPro" id="IPR046373">
    <property type="entry name" value="Acyl-CoA_Oxase/DH_mid-dom_sf"/>
</dbReference>
<comment type="cofactor">
    <cofactor evidence="1 7">
        <name>FAD</name>
        <dbReference type="ChEBI" id="CHEBI:57692"/>
    </cofactor>
</comment>
<keyword evidence="6 7" id="KW-0560">Oxidoreductase</keyword>
<dbReference type="SUPFAM" id="SSF47203">
    <property type="entry name" value="Acyl-CoA dehydrogenase C-terminal domain-like"/>
    <property type="match status" value="1"/>
</dbReference>
<name>A0A1C6VUJ9_9ACTN</name>
<feature type="domain" description="Acyl-CoA dehydrogenase/oxidase N-terminal" evidence="10">
    <location>
        <begin position="22"/>
        <end position="142"/>
    </location>
</feature>
<feature type="domain" description="Acyl-CoA dehydrogenase/oxidase C-terminal" evidence="8">
    <location>
        <begin position="259"/>
        <end position="408"/>
    </location>
</feature>
<keyword evidence="5 7" id="KW-0274">FAD</keyword>
<dbReference type="InterPro" id="IPR037069">
    <property type="entry name" value="AcylCoA_DH/ox_N_sf"/>
</dbReference>
<evidence type="ECO:0000256" key="3">
    <source>
        <dbReference type="ARBA" id="ARBA00011738"/>
    </source>
</evidence>
<evidence type="ECO:0000313" key="11">
    <source>
        <dbReference type="EMBL" id="SCL69993.1"/>
    </source>
</evidence>
<dbReference type="InterPro" id="IPR050741">
    <property type="entry name" value="Acyl-CoA_dehydrogenase"/>
</dbReference>
<dbReference type="Proteomes" id="UP000199343">
    <property type="component" value="Unassembled WGS sequence"/>
</dbReference>
<gene>
    <name evidence="11" type="ORF">GA0070608_4196</name>
</gene>
<dbReference type="InterPro" id="IPR009075">
    <property type="entry name" value="AcylCo_DH/oxidase_C"/>
</dbReference>
<keyword evidence="4 7" id="KW-0285">Flavoprotein</keyword>
<dbReference type="Pfam" id="PF02770">
    <property type="entry name" value="Acyl-CoA_dh_M"/>
    <property type="match status" value="1"/>
</dbReference>
<evidence type="ECO:0000256" key="1">
    <source>
        <dbReference type="ARBA" id="ARBA00001974"/>
    </source>
</evidence>
<comment type="similarity">
    <text evidence="2 7">Belongs to the acyl-CoA dehydrogenase family.</text>
</comment>
<reference evidence="11 12" key="1">
    <citation type="submission" date="2016-06" db="EMBL/GenBank/DDBJ databases">
        <authorList>
            <person name="Kjaerup R.B."/>
            <person name="Dalgaard T.S."/>
            <person name="Juul-Madsen H.R."/>
        </authorList>
    </citation>
    <scope>NUCLEOTIDE SEQUENCE [LARGE SCALE GENOMIC DNA]</scope>
    <source>
        <strain evidence="11 12">DSM 43363</strain>
    </source>
</reference>
<dbReference type="Pfam" id="PF00441">
    <property type="entry name" value="Acyl-CoA_dh_1"/>
    <property type="match status" value="1"/>
</dbReference>
<dbReference type="InterPro" id="IPR009100">
    <property type="entry name" value="AcylCoA_DH/oxidase_NM_dom_sf"/>
</dbReference>
<evidence type="ECO:0000259" key="9">
    <source>
        <dbReference type="Pfam" id="PF02770"/>
    </source>
</evidence>
<evidence type="ECO:0000259" key="8">
    <source>
        <dbReference type="Pfam" id="PF00441"/>
    </source>
</evidence>
<protein>
    <submittedName>
        <fullName evidence="11">Acyl-CoA dehydrogenase</fullName>
    </submittedName>
</protein>
<dbReference type="Gene3D" id="2.40.110.10">
    <property type="entry name" value="Butyryl-CoA Dehydrogenase, subunit A, domain 2"/>
    <property type="match status" value="1"/>
</dbReference>
<dbReference type="InterPro" id="IPR013786">
    <property type="entry name" value="AcylCoA_DH/ox_N"/>
</dbReference>
<evidence type="ECO:0000256" key="5">
    <source>
        <dbReference type="ARBA" id="ARBA00022827"/>
    </source>
</evidence>
<dbReference type="PANTHER" id="PTHR48083:SF13">
    <property type="entry name" value="ACYL-COA DEHYDROGENASE FAMILY MEMBER 11"/>
    <property type="match status" value="1"/>
</dbReference>
<comment type="subunit">
    <text evidence="3">Homodimer.</text>
</comment>
<evidence type="ECO:0000256" key="2">
    <source>
        <dbReference type="ARBA" id="ARBA00009347"/>
    </source>
</evidence>
<evidence type="ECO:0000313" key="12">
    <source>
        <dbReference type="Proteomes" id="UP000199343"/>
    </source>
</evidence>
<evidence type="ECO:0000256" key="4">
    <source>
        <dbReference type="ARBA" id="ARBA00022630"/>
    </source>
</evidence>
<dbReference type="GO" id="GO:0050660">
    <property type="term" value="F:flavin adenine dinucleotide binding"/>
    <property type="evidence" value="ECO:0007669"/>
    <property type="project" value="InterPro"/>
</dbReference>
<accession>A0A1C6VUJ9</accession>
<dbReference type="GO" id="GO:0033539">
    <property type="term" value="P:fatty acid beta-oxidation using acyl-CoA dehydrogenase"/>
    <property type="evidence" value="ECO:0007669"/>
    <property type="project" value="TreeGrafter"/>
</dbReference>
<dbReference type="Pfam" id="PF02771">
    <property type="entry name" value="Acyl-CoA_dh_N"/>
    <property type="match status" value="1"/>
</dbReference>
<dbReference type="GO" id="GO:0005737">
    <property type="term" value="C:cytoplasm"/>
    <property type="evidence" value="ECO:0007669"/>
    <property type="project" value="TreeGrafter"/>
</dbReference>
<dbReference type="InterPro" id="IPR036250">
    <property type="entry name" value="AcylCo_DH-like_C"/>
</dbReference>
<dbReference type="Gene3D" id="1.20.140.10">
    <property type="entry name" value="Butyryl-CoA Dehydrogenase, subunit A, domain 3"/>
    <property type="match status" value="1"/>
</dbReference>
<dbReference type="GO" id="GO:0003995">
    <property type="term" value="F:acyl-CoA dehydrogenase activity"/>
    <property type="evidence" value="ECO:0007669"/>
    <property type="project" value="TreeGrafter"/>
</dbReference>
<dbReference type="AlphaFoldDB" id="A0A1C6VUJ9"/>
<dbReference type="InterPro" id="IPR006091">
    <property type="entry name" value="Acyl-CoA_Oxase/DH_mid-dom"/>
</dbReference>
<evidence type="ECO:0000256" key="6">
    <source>
        <dbReference type="ARBA" id="ARBA00023002"/>
    </source>
</evidence>
<dbReference type="STRING" id="47871.GA0070608_4196"/>
<dbReference type="EMBL" id="FMIC01000002">
    <property type="protein sequence ID" value="SCL69993.1"/>
    <property type="molecule type" value="Genomic_DNA"/>
</dbReference>
<sequence length="427" mass="46553">MKVADATELTQMDLGPGPRSIELLATLRTFMAEHVYPAEKVYAAELGAAARENGGVSHVLPPVVEELKATARKLGLWNLFLPDLSGLTNLEYAYLAEETGRSPYLAPEALNCAAPDTGNMELLHMFGTPEQKRQWLTPLLEGTMRSGFSMTEPDVASSDARNISTSIVRDGDEYVINGRKWWTTGAADPRCDILVLMGKTDPEAAVYRQQSMVLVPVDTSGVTIVRSLPIFGYHDQHGHCEIRFDDVRVPVTNLLGAEGDGFAIAQARLGPGRIHHAMRCLGMAERGLELMVRRTMAREAFGGPLSEQGVVRNWIAESRMEIEQARLLVLKAAWLIDRVGAQGAATEIAAIKVVAPRVARNVLDRSIQAHGGGGVTDDFPIARMWASARILGIADGPDEVHLRTVARTQLRRYRDTAPTDAAETGRG</sequence>